<evidence type="ECO:0000256" key="3">
    <source>
        <dbReference type="ARBA" id="ARBA00022676"/>
    </source>
</evidence>
<keyword evidence="2" id="KW-1003">Cell membrane</keyword>
<evidence type="ECO:0000256" key="5">
    <source>
        <dbReference type="ARBA" id="ARBA00022692"/>
    </source>
</evidence>
<dbReference type="Pfam" id="PF02366">
    <property type="entry name" value="PMT"/>
    <property type="match status" value="1"/>
</dbReference>
<sequence>MACTYFAAGVLCYALDSNSFAIVDRFCILLSVSFNKRYLLILIPLALSSFTHLWNATGFPDLFYDEGIYMRRAMNVLEHQMLQENLYYYDHPLFGQIFLAGLLALTNYPDSLNPSISAQSIESLYLVPKIWMGVLAVIDTFLIYKIADYKYGSSRIAFLASILFAVMPMTWLTRRILLESLLLPFLLSSILFALQLQRSHNKRQQQYFAMMLSGTCLGLAIFTKIPVFTMIPLIGFSVYTGSSKEKNQLRNVGLWFIPVVLIPMIWPAESISTGSFDNWVRGVLTQTQRHSDGITTAFAGFLITDPVLLALGILGFGYAILKKDLFVLLWVGPFLVFLWLIGYVQYFHVMPVLPVFCISAALWINDVINKVGPGRRLIQHGIVASIVVFGLASTTLLITTNVTSSQFEAAAFALSLADNDTTIIANPVYSWPYNFVFHVPHAMNDYRDVMYSAIPTDKVVLISDPHFRGSINEAPIVQTYNSTTSVRTFYGNARSYDPDLYPYTSMTLNYQGNDIDVRQKLP</sequence>
<evidence type="ECO:0000256" key="2">
    <source>
        <dbReference type="ARBA" id="ARBA00022475"/>
    </source>
</evidence>
<dbReference type="BioCyc" id="CNIT1237085:G1324-1800-MONOMER"/>
<keyword evidence="7 8" id="KW-0472">Membrane</keyword>
<keyword evidence="5 8" id="KW-0812">Transmembrane</keyword>
<evidence type="ECO:0000256" key="1">
    <source>
        <dbReference type="ARBA" id="ARBA00004651"/>
    </source>
</evidence>
<feature type="domain" description="ArnT-like N-terminal" evidence="9">
    <location>
        <begin position="48"/>
        <end position="237"/>
    </location>
</feature>
<dbReference type="GO" id="GO:0000030">
    <property type="term" value="F:mannosyltransferase activity"/>
    <property type="evidence" value="ECO:0007669"/>
    <property type="project" value="InterPro"/>
</dbReference>
<organism evidence="10 11">
    <name type="scientific">Nitrososphaera gargensis (strain Ga9.2)</name>
    <dbReference type="NCBI Taxonomy" id="1237085"/>
    <lineage>
        <taxon>Archaea</taxon>
        <taxon>Nitrososphaerota</taxon>
        <taxon>Nitrososphaeria</taxon>
        <taxon>Nitrososphaerales</taxon>
        <taxon>Nitrososphaeraceae</taxon>
        <taxon>Nitrososphaera</taxon>
    </lineage>
</organism>
<feature type="transmembrane region" description="Helical" evidence="8">
    <location>
        <begin position="377"/>
        <end position="398"/>
    </location>
</feature>
<dbReference type="InterPro" id="IPR050297">
    <property type="entry name" value="LipidA_mod_glycosyltrf_83"/>
</dbReference>
<dbReference type="GO" id="GO:0016763">
    <property type="term" value="F:pentosyltransferase activity"/>
    <property type="evidence" value="ECO:0007669"/>
    <property type="project" value="TreeGrafter"/>
</dbReference>
<dbReference type="GO" id="GO:0008610">
    <property type="term" value="P:lipid biosynthetic process"/>
    <property type="evidence" value="ECO:0007669"/>
    <property type="project" value="UniProtKB-ARBA"/>
</dbReference>
<evidence type="ECO:0000256" key="4">
    <source>
        <dbReference type="ARBA" id="ARBA00022679"/>
    </source>
</evidence>
<evidence type="ECO:0000256" key="6">
    <source>
        <dbReference type="ARBA" id="ARBA00022989"/>
    </source>
</evidence>
<gene>
    <name evidence="10" type="ordered locus">Ngar_c18020</name>
</gene>
<feature type="transmembrane region" description="Helical" evidence="8">
    <location>
        <begin position="208"/>
        <end position="234"/>
    </location>
</feature>
<dbReference type="GO" id="GO:0006493">
    <property type="term" value="P:protein O-linked glycosylation"/>
    <property type="evidence" value="ECO:0007669"/>
    <property type="project" value="InterPro"/>
</dbReference>
<feature type="transmembrane region" description="Helical" evidence="8">
    <location>
        <begin position="346"/>
        <end position="365"/>
    </location>
</feature>
<feature type="transmembrane region" description="Helical" evidence="8">
    <location>
        <begin position="156"/>
        <end position="172"/>
    </location>
</feature>
<keyword evidence="6 8" id="KW-1133">Transmembrane helix</keyword>
<keyword evidence="4" id="KW-0808">Transferase</keyword>
<dbReference type="EMBL" id="CP002408">
    <property type="protein sequence ID" value="AFU58735.1"/>
    <property type="molecule type" value="Genomic_DNA"/>
</dbReference>
<evidence type="ECO:0000256" key="8">
    <source>
        <dbReference type="SAM" id="Phobius"/>
    </source>
</evidence>
<accession>K0IG23</accession>
<reference evidence="10 11" key="1">
    <citation type="journal article" date="2012" name="Environ. Microbiol.">
        <title>The genome of the ammonia-oxidizing Candidatus Nitrososphaera gargensis: insights into metabolic versatility and environmental adaptations.</title>
        <authorList>
            <person name="Spang A."/>
            <person name="Poehlein A."/>
            <person name="Offre P."/>
            <person name="Zumbragel S."/>
            <person name="Haider S."/>
            <person name="Rychlik N."/>
            <person name="Nowka B."/>
            <person name="Schmeisser C."/>
            <person name="Lebedeva E.V."/>
            <person name="Rattei T."/>
            <person name="Bohm C."/>
            <person name="Schmid M."/>
            <person name="Galushko A."/>
            <person name="Hatzenpichler R."/>
            <person name="Weinmaier T."/>
            <person name="Daniel R."/>
            <person name="Schleper C."/>
            <person name="Spieck E."/>
            <person name="Streit W."/>
            <person name="Wagner M."/>
        </authorList>
    </citation>
    <scope>NUCLEOTIDE SEQUENCE [LARGE SCALE GENOMIC DNA]</scope>
    <source>
        <strain evidence="11">Ga9.2</strain>
    </source>
</reference>
<keyword evidence="11" id="KW-1185">Reference proteome</keyword>
<evidence type="ECO:0000313" key="10">
    <source>
        <dbReference type="EMBL" id="AFU58735.1"/>
    </source>
</evidence>
<dbReference type="KEGG" id="nga:Ngar_c18020"/>
<feature type="transmembrane region" description="Helical" evidence="8">
    <location>
        <begin position="254"/>
        <end position="276"/>
    </location>
</feature>
<dbReference type="InParanoid" id="K0IG23"/>
<feature type="transmembrane region" description="Helical" evidence="8">
    <location>
        <begin position="325"/>
        <end position="341"/>
    </location>
</feature>
<feature type="transmembrane region" description="Helical" evidence="8">
    <location>
        <begin position="297"/>
        <end position="319"/>
    </location>
</feature>
<protein>
    <recommendedName>
        <fullName evidence="9">ArnT-like N-terminal domain-containing protein</fullName>
    </recommendedName>
</protein>
<dbReference type="InterPro" id="IPR003342">
    <property type="entry name" value="ArnT-like_N"/>
</dbReference>
<feature type="transmembrane region" description="Helical" evidence="8">
    <location>
        <begin position="38"/>
        <end position="64"/>
    </location>
</feature>
<evidence type="ECO:0000313" key="11">
    <source>
        <dbReference type="Proteomes" id="UP000008037"/>
    </source>
</evidence>
<dbReference type="PANTHER" id="PTHR33908">
    <property type="entry name" value="MANNOSYLTRANSFERASE YKCB-RELATED"/>
    <property type="match status" value="1"/>
</dbReference>
<dbReference type="AlphaFoldDB" id="K0IG23"/>
<dbReference type="Proteomes" id="UP000008037">
    <property type="component" value="Chromosome"/>
</dbReference>
<dbReference type="PANTHER" id="PTHR33908:SF11">
    <property type="entry name" value="MEMBRANE PROTEIN"/>
    <property type="match status" value="1"/>
</dbReference>
<feature type="transmembrane region" description="Helical" evidence="8">
    <location>
        <begin position="125"/>
        <end position="144"/>
    </location>
</feature>
<evidence type="ECO:0000256" key="7">
    <source>
        <dbReference type="ARBA" id="ARBA00023136"/>
    </source>
</evidence>
<dbReference type="HOGENOM" id="CLU_622037_0_0_2"/>
<evidence type="ECO:0000259" key="9">
    <source>
        <dbReference type="Pfam" id="PF02366"/>
    </source>
</evidence>
<keyword evidence="3" id="KW-0328">Glycosyltransferase</keyword>
<proteinExistence type="predicted"/>
<name>K0IG23_NITGG</name>
<dbReference type="STRING" id="1237085.Ngar_c18020"/>
<comment type="subcellular location">
    <subcellularLocation>
        <location evidence="1">Cell membrane</location>
        <topology evidence="1">Multi-pass membrane protein</topology>
    </subcellularLocation>
</comment>
<dbReference type="GO" id="GO:0005886">
    <property type="term" value="C:plasma membrane"/>
    <property type="evidence" value="ECO:0007669"/>
    <property type="project" value="UniProtKB-SubCell"/>
</dbReference>